<reference evidence="3" key="1">
    <citation type="submission" date="2008-07" db="EMBL/GenBank/DDBJ databases">
        <title>Annotation of Ajellomyces capsulatus strain H88.</title>
        <authorList>
            <person name="Champion M."/>
            <person name="Cuomo C."/>
            <person name="Ma L.-J."/>
            <person name="Henn M.R."/>
            <person name="Sil A."/>
            <person name="Goldman B."/>
            <person name="Young S.K."/>
            <person name="Kodira C.D."/>
            <person name="Zeng Q."/>
            <person name="Koehrsen M."/>
            <person name="Alvarado L."/>
            <person name="Berlin A."/>
            <person name="Borenstein D."/>
            <person name="Chen Z."/>
            <person name="Engels R."/>
            <person name="Freedman E."/>
            <person name="Gellesch M."/>
            <person name="Goldberg J."/>
            <person name="Griggs A."/>
            <person name="Gujja S."/>
            <person name="Heiman D."/>
            <person name="Hepburn T."/>
            <person name="Howarth C."/>
            <person name="Jen D."/>
            <person name="Larson L."/>
            <person name="Lewis B."/>
            <person name="Mehta T."/>
            <person name="Park D."/>
            <person name="Pearson M."/>
            <person name="Roberts A."/>
            <person name="Saif S."/>
            <person name="Shea T."/>
            <person name="Shenoy N."/>
            <person name="Sisk P."/>
            <person name="Stolte C."/>
            <person name="Sykes S."/>
            <person name="Walk T."/>
            <person name="White J."/>
            <person name="Yandava C."/>
            <person name="Klein B."/>
            <person name="McEwen J.G."/>
            <person name="Puccia R."/>
            <person name="Goldman G.H."/>
            <person name="Felipe M.S."/>
            <person name="Nino-Vega G."/>
            <person name="San-Blas G."/>
            <person name="Taylor J."/>
            <person name="Mendoza L."/>
            <person name="Galagan J."/>
            <person name="Nusbaum C."/>
            <person name="Birren B."/>
        </authorList>
    </citation>
    <scope>NUCLEOTIDE SEQUENCE [LARGE SCALE GENOMIC DNA]</scope>
    <source>
        <strain evidence="3">H88</strain>
    </source>
</reference>
<evidence type="ECO:0000313" key="3">
    <source>
        <dbReference type="Proteomes" id="UP000008142"/>
    </source>
</evidence>
<evidence type="ECO:0000256" key="1">
    <source>
        <dbReference type="SAM" id="MobiDB-lite"/>
    </source>
</evidence>
<dbReference type="EMBL" id="DS990637">
    <property type="protein sequence ID" value="EGC43149.1"/>
    <property type="molecule type" value="Genomic_DNA"/>
</dbReference>
<feature type="compositionally biased region" description="Basic and acidic residues" evidence="1">
    <location>
        <begin position="14"/>
        <end position="28"/>
    </location>
</feature>
<organism evidence="3">
    <name type="scientific">Ajellomyces capsulatus (strain H88)</name>
    <name type="common">Darling's disease fungus</name>
    <name type="synonym">Histoplasma capsulatum</name>
    <dbReference type="NCBI Taxonomy" id="544711"/>
    <lineage>
        <taxon>Eukaryota</taxon>
        <taxon>Fungi</taxon>
        <taxon>Dikarya</taxon>
        <taxon>Ascomycota</taxon>
        <taxon>Pezizomycotina</taxon>
        <taxon>Eurotiomycetes</taxon>
        <taxon>Eurotiomycetidae</taxon>
        <taxon>Onygenales</taxon>
        <taxon>Ajellomycetaceae</taxon>
        <taxon>Histoplasma</taxon>
    </lineage>
</organism>
<sequence>MRNGISGRKWVNSSDHEERRSMKKWNRGERKDCEAVVSVMMMMMEMRHGDVAQASNFGGLTFTQAKFLSGPGEHSSDGIVAHRIVHPVHGGAHVRVLPPMVPIM</sequence>
<evidence type="ECO:0000313" key="2">
    <source>
        <dbReference type="EMBL" id="EGC43149.1"/>
    </source>
</evidence>
<dbReference type="AlphaFoldDB" id="F0UBZ6"/>
<dbReference type="HOGENOM" id="CLU_2249290_0_0_1"/>
<proteinExistence type="predicted"/>
<dbReference type="Proteomes" id="UP000008142">
    <property type="component" value="Unassembled WGS sequence"/>
</dbReference>
<protein>
    <submittedName>
        <fullName evidence="2">Predicted protein</fullName>
    </submittedName>
</protein>
<name>F0UBZ6_AJEC8</name>
<gene>
    <name evidence="2" type="ORF">HCEG_02364</name>
</gene>
<feature type="region of interest" description="Disordered" evidence="1">
    <location>
        <begin position="1"/>
        <end position="28"/>
    </location>
</feature>
<accession>F0UBZ6</accession>